<proteinExistence type="inferred from homology"/>
<keyword evidence="1" id="KW-1015">Disulfide bond</keyword>
<evidence type="ECO:0000256" key="3">
    <source>
        <dbReference type="PROSITE-ProRule" id="PRU01282"/>
    </source>
</evidence>
<dbReference type="Proteomes" id="UP000185655">
    <property type="component" value="Unassembled WGS sequence"/>
</dbReference>
<keyword evidence="2" id="KW-0676">Redox-active center</keyword>
<dbReference type="OrthoDB" id="9794155at2"/>
<dbReference type="InterPro" id="IPR006660">
    <property type="entry name" value="Arsenate_reductase-like"/>
</dbReference>
<dbReference type="SUPFAM" id="SSF52833">
    <property type="entry name" value="Thioredoxin-like"/>
    <property type="match status" value="1"/>
</dbReference>
<protein>
    <submittedName>
        <fullName evidence="4">Transcriptional regulator, Spx/MgsR family</fullName>
    </submittedName>
</protein>
<evidence type="ECO:0000313" key="5">
    <source>
        <dbReference type="Proteomes" id="UP000185655"/>
    </source>
</evidence>
<evidence type="ECO:0000313" key="4">
    <source>
        <dbReference type="EMBL" id="SFZ72635.1"/>
    </source>
</evidence>
<name>A0A1K2H927_9LACT</name>
<organism evidence="4 5">
    <name type="scientific">Pseudolactococcus chungangensis CAU 28 = DSM 22330</name>
    <dbReference type="NCBI Taxonomy" id="1122154"/>
    <lineage>
        <taxon>Bacteria</taxon>
        <taxon>Bacillati</taxon>
        <taxon>Bacillota</taxon>
        <taxon>Bacilli</taxon>
        <taxon>Lactobacillales</taxon>
        <taxon>Streptococcaceae</taxon>
        <taxon>Pseudolactococcus</taxon>
    </lineage>
</organism>
<comment type="similarity">
    <text evidence="3">Belongs to the ArsC family.</text>
</comment>
<dbReference type="InterPro" id="IPR036249">
    <property type="entry name" value="Thioredoxin-like_sf"/>
</dbReference>
<dbReference type="EMBL" id="FPKS01000003">
    <property type="protein sequence ID" value="SFZ72635.1"/>
    <property type="molecule type" value="Genomic_DNA"/>
</dbReference>
<dbReference type="Gene3D" id="3.40.30.10">
    <property type="entry name" value="Glutaredoxin"/>
    <property type="match status" value="1"/>
</dbReference>
<dbReference type="PANTHER" id="PTHR30041">
    <property type="entry name" value="ARSENATE REDUCTASE"/>
    <property type="match status" value="1"/>
</dbReference>
<dbReference type="InterPro" id="IPR006504">
    <property type="entry name" value="Tscrpt_reg_Spx/MgsR"/>
</dbReference>
<accession>A0A1K2H927</accession>
<gene>
    <name evidence="4" type="ORF">SAMN02746068_00607</name>
</gene>
<dbReference type="CDD" id="cd03036">
    <property type="entry name" value="ArsC_like"/>
    <property type="match status" value="1"/>
</dbReference>
<dbReference type="STRING" id="1122154.SAMN02746068_00607"/>
<dbReference type="NCBIfam" id="TIGR01617">
    <property type="entry name" value="arsC_related"/>
    <property type="match status" value="1"/>
</dbReference>
<evidence type="ECO:0000256" key="2">
    <source>
        <dbReference type="ARBA" id="ARBA00023284"/>
    </source>
</evidence>
<dbReference type="Pfam" id="PF03960">
    <property type="entry name" value="ArsC"/>
    <property type="match status" value="1"/>
</dbReference>
<reference evidence="4 5" key="1">
    <citation type="submission" date="2016-11" db="EMBL/GenBank/DDBJ databases">
        <authorList>
            <person name="Jaros S."/>
            <person name="Januszkiewicz K."/>
            <person name="Wedrychowicz H."/>
        </authorList>
    </citation>
    <scope>NUCLEOTIDE SEQUENCE [LARGE SCALE GENOMIC DNA]</scope>
    <source>
        <strain evidence="4 5">DSM 22330</strain>
    </source>
</reference>
<dbReference type="PANTHER" id="PTHR30041:SF8">
    <property type="entry name" value="PROTEIN YFFB"/>
    <property type="match status" value="1"/>
</dbReference>
<dbReference type="AlphaFoldDB" id="A0A1K2H927"/>
<dbReference type="RefSeq" id="WP_031365216.1">
    <property type="nucleotide sequence ID" value="NZ_FPKS01000003.1"/>
</dbReference>
<sequence>MTTFYWYPKCSTCQRAHKELDALGVSVQEIDLKTTPPKAELILSWLETSGFDKKKFFNTSGIRYRELGLKDKIADLSLEAAADLLASDGMLIKRPILLDEDGKILQIGYRTDYETLLT</sequence>
<dbReference type="PROSITE" id="PS51353">
    <property type="entry name" value="ARSC"/>
    <property type="match status" value="1"/>
</dbReference>
<evidence type="ECO:0000256" key="1">
    <source>
        <dbReference type="ARBA" id="ARBA00023157"/>
    </source>
</evidence>